<protein>
    <recommendedName>
        <fullName evidence="3">Histidine kinase</fullName>
    </recommendedName>
</protein>
<dbReference type="EMBL" id="JACWZY010000011">
    <property type="protein sequence ID" value="MBD2701910.1"/>
    <property type="molecule type" value="Genomic_DNA"/>
</dbReference>
<dbReference type="RefSeq" id="WP_190887762.1">
    <property type="nucleotide sequence ID" value="NZ_JACWZY010000011.1"/>
</dbReference>
<evidence type="ECO:0000313" key="1">
    <source>
        <dbReference type="EMBL" id="MBD2701910.1"/>
    </source>
</evidence>
<dbReference type="SUPFAM" id="SSF63829">
    <property type="entry name" value="Calcium-dependent phosphotriesterase"/>
    <property type="match status" value="1"/>
</dbReference>
<dbReference type="Pfam" id="PF07494">
    <property type="entry name" value="Reg_prop"/>
    <property type="match status" value="2"/>
</dbReference>
<evidence type="ECO:0000313" key="2">
    <source>
        <dbReference type="Proteomes" id="UP000598820"/>
    </source>
</evidence>
<name>A0A927ASX0_9BACT</name>
<reference evidence="1" key="1">
    <citation type="submission" date="2020-09" db="EMBL/GenBank/DDBJ databases">
        <authorList>
            <person name="Kim M.K."/>
        </authorList>
    </citation>
    <scope>NUCLEOTIDE SEQUENCE</scope>
    <source>
        <strain evidence="1">BT702</strain>
    </source>
</reference>
<sequence length="153" mass="17593">MGIRTFLHLIFCIGQWAVFCAVGWGQPTNYRTIGRFDHLSAEQGLSQNWVLCIWQDRDGFLWLGTRDGLNKYDGYSFTVYKPDPADPDNTFRHNVITDIYEDRAGRMWVTTLGGGLHQFDRRSGKAIAYRIDPTRISLRNVMFSITEDADGHL</sequence>
<proteinExistence type="predicted"/>
<dbReference type="Proteomes" id="UP000598820">
    <property type="component" value="Unassembled WGS sequence"/>
</dbReference>
<dbReference type="AlphaFoldDB" id="A0A927ASX0"/>
<accession>A0A927ASX0</accession>
<dbReference type="InterPro" id="IPR015943">
    <property type="entry name" value="WD40/YVTN_repeat-like_dom_sf"/>
</dbReference>
<organism evidence="1 2">
    <name type="scientific">Spirosoma profusum</name>
    <dbReference type="NCBI Taxonomy" id="2771354"/>
    <lineage>
        <taxon>Bacteria</taxon>
        <taxon>Pseudomonadati</taxon>
        <taxon>Bacteroidota</taxon>
        <taxon>Cytophagia</taxon>
        <taxon>Cytophagales</taxon>
        <taxon>Cytophagaceae</taxon>
        <taxon>Spirosoma</taxon>
    </lineage>
</organism>
<gene>
    <name evidence="1" type="ORF">IC229_14775</name>
</gene>
<dbReference type="Gene3D" id="2.130.10.10">
    <property type="entry name" value="YVTN repeat-like/Quinoprotein amine dehydrogenase"/>
    <property type="match status" value="1"/>
</dbReference>
<evidence type="ECO:0008006" key="3">
    <source>
        <dbReference type="Google" id="ProtNLM"/>
    </source>
</evidence>
<comment type="caution">
    <text evidence="1">The sequence shown here is derived from an EMBL/GenBank/DDBJ whole genome shotgun (WGS) entry which is preliminary data.</text>
</comment>
<dbReference type="InterPro" id="IPR011110">
    <property type="entry name" value="Reg_prop"/>
</dbReference>
<keyword evidence="2" id="KW-1185">Reference proteome</keyword>